<feature type="non-terminal residue" evidence="1">
    <location>
        <position position="1"/>
    </location>
</feature>
<dbReference type="AlphaFoldDB" id="A0AAE0QD40"/>
<comment type="caution">
    <text evidence="1">The sequence shown here is derived from an EMBL/GenBank/DDBJ whole genome shotgun (WGS) entry which is preliminary data.</text>
</comment>
<dbReference type="EMBL" id="JAUCMX010000017">
    <property type="protein sequence ID" value="KAK3518432.1"/>
    <property type="molecule type" value="Genomic_DNA"/>
</dbReference>
<evidence type="ECO:0000313" key="2">
    <source>
        <dbReference type="Proteomes" id="UP001274896"/>
    </source>
</evidence>
<evidence type="ECO:0000313" key="1">
    <source>
        <dbReference type="EMBL" id="KAK3518432.1"/>
    </source>
</evidence>
<keyword evidence="2" id="KW-1185">Reference proteome</keyword>
<name>A0AAE0QD40_9TELE</name>
<accession>A0AAE0QD40</accession>
<dbReference type="Proteomes" id="UP001274896">
    <property type="component" value="Unassembled WGS sequence"/>
</dbReference>
<sequence>TVKKALKIVGRYINISTIHIDNETF</sequence>
<protein>
    <submittedName>
        <fullName evidence="1">Uncharacterized protein</fullName>
    </submittedName>
</protein>
<gene>
    <name evidence="1" type="ORF">QTP70_000626</name>
</gene>
<reference evidence="1" key="1">
    <citation type="submission" date="2023-06" db="EMBL/GenBank/DDBJ databases">
        <title>Male Hemibagrus guttatus genome.</title>
        <authorList>
            <person name="Bian C."/>
        </authorList>
    </citation>
    <scope>NUCLEOTIDE SEQUENCE</scope>
    <source>
        <strain evidence="1">Male_cb2023</strain>
        <tissue evidence="1">Muscle</tissue>
    </source>
</reference>
<organism evidence="1 2">
    <name type="scientific">Hemibagrus guttatus</name>
    <dbReference type="NCBI Taxonomy" id="175788"/>
    <lineage>
        <taxon>Eukaryota</taxon>
        <taxon>Metazoa</taxon>
        <taxon>Chordata</taxon>
        <taxon>Craniata</taxon>
        <taxon>Vertebrata</taxon>
        <taxon>Euteleostomi</taxon>
        <taxon>Actinopterygii</taxon>
        <taxon>Neopterygii</taxon>
        <taxon>Teleostei</taxon>
        <taxon>Ostariophysi</taxon>
        <taxon>Siluriformes</taxon>
        <taxon>Bagridae</taxon>
        <taxon>Hemibagrus</taxon>
    </lineage>
</organism>
<proteinExistence type="predicted"/>